<sequence>MAFVRTVKTKSGATAVQIVYSRRGGSRKIEHIGSAHDEAGVAALKAAAAERLAEGQGQLELGLAAQAGGGPLPITGTRMTVLWDSLDRVFTEVFGANINGDTVFRDLVLARIIEPTSKLDSLWVLEEVGVPAPSYATLKRRLPVYAATRWRQQLAAACAAHAGLGPATLVLYDVTTLYFETDKADGFREPGFSKERRLEPQITARSDELWTASPAMSLLRVTTAPSFRA</sequence>
<dbReference type="Proteomes" id="UP000444980">
    <property type="component" value="Unassembled WGS sequence"/>
</dbReference>
<reference evidence="2" key="1">
    <citation type="submission" date="2019-06" db="EMBL/GenBank/DDBJ databases">
        <title>Gordonia isolated from sludge of a wastewater treatment plant.</title>
        <authorList>
            <person name="Tamura T."/>
            <person name="Aoyama K."/>
            <person name="Kang Y."/>
            <person name="Saito S."/>
            <person name="Akiyama N."/>
            <person name="Yazawa K."/>
            <person name="Gonoi T."/>
            <person name="Mikami Y."/>
        </authorList>
    </citation>
    <scope>NUCLEOTIDE SEQUENCE [LARGE SCALE GENOMIC DNA]</scope>
    <source>
        <strain evidence="2">NBRC 107697</strain>
    </source>
</reference>
<evidence type="ECO:0008006" key="3">
    <source>
        <dbReference type="Google" id="ProtNLM"/>
    </source>
</evidence>
<keyword evidence="2" id="KW-1185">Reference proteome</keyword>
<dbReference type="AlphaFoldDB" id="A0A7M3SVL6"/>
<gene>
    <name evidence="1" type="ORF">nbrc107697_07290</name>
</gene>
<organism evidence="1 2">
    <name type="scientific">Gordonia crocea</name>
    <dbReference type="NCBI Taxonomy" id="589162"/>
    <lineage>
        <taxon>Bacteria</taxon>
        <taxon>Bacillati</taxon>
        <taxon>Actinomycetota</taxon>
        <taxon>Actinomycetes</taxon>
        <taxon>Mycobacteriales</taxon>
        <taxon>Gordoniaceae</taxon>
        <taxon>Gordonia</taxon>
    </lineage>
</organism>
<evidence type="ECO:0000313" key="2">
    <source>
        <dbReference type="Proteomes" id="UP000444980"/>
    </source>
</evidence>
<protein>
    <recommendedName>
        <fullName evidence="3">Transposase</fullName>
    </recommendedName>
</protein>
<comment type="caution">
    <text evidence="1">The sequence shown here is derived from an EMBL/GenBank/DDBJ whole genome shotgun (WGS) entry which is preliminary data.</text>
</comment>
<accession>A0A7M3SVL6</accession>
<dbReference type="EMBL" id="BJOU01000001">
    <property type="protein sequence ID" value="GED96690.1"/>
    <property type="molecule type" value="Genomic_DNA"/>
</dbReference>
<name>A0A7M3SVL6_9ACTN</name>
<proteinExistence type="predicted"/>
<evidence type="ECO:0000313" key="1">
    <source>
        <dbReference type="EMBL" id="GED96690.1"/>
    </source>
</evidence>